<dbReference type="CDD" id="cd06261">
    <property type="entry name" value="TM_PBP2"/>
    <property type="match status" value="1"/>
</dbReference>
<dbReference type="GO" id="GO:0005886">
    <property type="term" value="C:plasma membrane"/>
    <property type="evidence" value="ECO:0007669"/>
    <property type="project" value="UniProtKB-SubCell"/>
</dbReference>
<dbReference type="InterPro" id="IPR000515">
    <property type="entry name" value="MetI-like"/>
</dbReference>
<dbReference type="PANTHER" id="PTHR43005">
    <property type="entry name" value="BLR7065 PROTEIN"/>
    <property type="match status" value="1"/>
</dbReference>
<sequence>MRRAVSSAARRPISHVSRGHSLVNRFSANRLTPYLFMAPAALVMLLALFYPIAYMIWGSFRSWDPSQSITETDFVGLANYMKLLADPAFHESFWVTLVFAFSVVSVEMVLGVGLALLLDRKIRGMSLLRTLFILPMMIAPVVVGLVWRYMFHQTYGTFNRMLDAVGLPRVDWLGQNPLLSVIIADIWQWTPFIFILSLAALQSLPRSALEAARIDGATPLQQIWHVKLPLMAPVLIVTLLLRLIDAFKVLEVILVLTGGGPGLQTEILALRIARTAREFRELGEAAAMSNMLLMLLMVLTLGMFAFTRWQEARARRLRFTNQEES</sequence>
<dbReference type="PROSITE" id="PS50928">
    <property type="entry name" value="ABC_TM1"/>
    <property type="match status" value="1"/>
</dbReference>
<feature type="transmembrane region" description="Helical" evidence="7">
    <location>
        <begin position="224"/>
        <end position="244"/>
    </location>
</feature>
<feature type="transmembrane region" description="Helical" evidence="7">
    <location>
        <begin position="130"/>
        <end position="151"/>
    </location>
</feature>
<feature type="transmembrane region" description="Helical" evidence="7">
    <location>
        <begin position="285"/>
        <end position="306"/>
    </location>
</feature>
<evidence type="ECO:0000256" key="6">
    <source>
        <dbReference type="ARBA" id="ARBA00023136"/>
    </source>
</evidence>
<keyword evidence="6 7" id="KW-0472">Membrane</keyword>
<dbReference type="AlphaFoldDB" id="A0A543K344"/>
<feature type="transmembrane region" description="Helical" evidence="7">
    <location>
        <begin position="34"/>
        <end position="57"/>
    </location>
</feature>
<evidence type="ECO:0000313" key="10">
    <source>
        <dbReference type="Proteomes" id="UP000320582"/>
    </source>
</evidence>
<feature type="domain" description="ABC transmembrane type-1" evidence="8">
    <location>
        <begin position="93"/>
        <end position="305"/>
    </location>
</feature>
<keyword evidence="5 7" id="KW-1133">Transmembrane helix</keyword>
<accession>A0A543K344</accession>
<dbReference type="EMBL" id="VFPT01000006">
    <property type="protein sequence ID" value="TQM89518.1"/>
    <property type="molecule type" value="Genomic_DNA"/>
</dbReference>
<dbReference type="PANTHER" id="PTHR43005:SF1">
    <property type="entry name" value="SPERMIDINE_PUTRESCINE TRANSPORT SYSTEM PERMEASE PROTEIN"/>
    <property type="match status" value="1"/>
</dbReference>
<proteinExistence type="inferred from homology"/>
<protein>
    <submittedName>
        <fullName evidence="9">Carbohydrate ABC transporter membrane protein 1 (CUT1 family)</fullName>
    </submittedName>
</protein>
<dbReference type="SUPFAM" id="SSF161098">
    <property type="entry name" value="MetI-like"/>
    <property type="match status" value="1"/>
</dbReference>
<keyword evidence="3" id="KW-1003">Cell membrane</keyword>
<evidence type="ECO:0000259" key="8">
    <source>
        <dbReference type="PROSITE" id="PS50928"/>
    </source>
</evidence>
<gene>
    <name evidence="9" type="ORF">BD293_4538</name>
</gene>
<feature type="transmembrane region" description="Helical" evidence="7">
    <location>
        <begin position="93"/>
        <end position="118"/>
    </location>
</feature>
<evidence type="ECO:0000256" key="2">
    <source>
        <dbReference type="ARBA" id="ARBA00022448"/>
    </source>
</evidence>
<dbReference type="GO" id="GO:0055085">
    <property type="term" value="P:transmembrane transport"/>
    <property type="evidence" value="ECO:0007669"/>
    <property type="project" value="InterPro"/>
</dbReference>
<evidence type="ECO:0000256" key="3">
    <source>
        <dbReference type="ARBA" id="ARBA00022475"/>
    </source>
</evidence>
<evidence type="ECO:0000313" key="9">
    <source>
        <dbReference type="EMBL" id="TQM89518.1"/>
    </source>
</evidence>
<organism evidence="9 10">
    <name type="scientific">Roseinatronobacter monicus</name>
    <dbReference type="NCBI Taxonomy" id="393481"/>
    <lineage>
        <taxon>Bacteria</taxon>
        <taxon>Pseudomonadati</taxon>
        <taxon>Pseudomonadota</taxon>
        <taxon>Alphaproteobacteria</taxon>
        <taxon>Rhodobacterales</taxon>
        <taxon>Paracoccaceae</taxon>
        <taxon>Roseinatronobacter</taxon>
    </lineage>
</organism>
<comment type="subcellular location">
    <subcellularLocation>
        <location evidence="1 7">Cell membrane</location>
        <topology evidence="1 7">Multi-pass membrane protein</topology>
    </subcellularLocation>
</comment>
<name>A0A543K344_9RHOB</name>
<evidence type="ECO:0000256" key="7">
    <source>
        <dbReference type="RuleBase" id="RU363032"/>
    </source>
</evidence>
<keyword evidence="4 7" id="KW-0812">Transmembrane</keyword>
<evidence type="ECO:0000256" key="5">
    <source>
        <dbReference type="ARBA" id="ARBA00022989"/>
    </source>
</evidence>
<evidence type="ECO:0000256" key="1">
    <source>
        <dbReference type="ARBA" id="ARBA00004651"/>
    </source>
</evidence>
<comment type="similarity">
    <text evidence="7">Belongs to the binding-protein-dependent transport system permease family.</text>
</comment>
<dbReference type="Pfam" id="PF00528">
    <property type="entry name" value="BPD_transp_1"/>
    <property type="match status" value="1"/>
</dbReference>
<dbReference type="Proteomes" id="UP000320582">
    <property type="component" value="Unassembled WGS sequence"/>
</dbReference>
<keyword evidence="10" id="KW-1185">Reference proteome</keyword>
<dbReference type="Gene3D" id="1.10.3720.10">
    <property type="entry name" value="MetI-like"/>
    <property type="match status" value="1"/>
</dbReference>
<dbReference type="InterPro" id="IPR035906">
    <property type="entry name" value="MetI-like_sf"/>
</dbReference>
<feature type="transmembrane region" description="Helical" evidence="7">
    <location>
        <begin position="186"/>
        <end position="204"/>
    </location>
</feature>
<evidence type="ECO:0000256" key="4">
    <source>
        <dbReference type="ARBA" id="ARBA00022692"/>
    </source>
</evidence>
<reference evidence="9 10" key="1">
    <citation type="submission" date="2019-06" db="EMBL/GenBank/DDBJ databases">
        <title>Genomic Encyclopedia of Archaeal and Bacterial Type Strains, Phase II (KMG-II): from individual species to whole genera.</title>
        <authorList>
            <person name="Goeker M."/>
        </authorList>
    </citation>
    <scope>NUCLEOTIDE SEQUENCE [LARGE SCALE GENOMIC DNA]</scope>
    <source>
        <strain evidence="9 10">DSM 18423</strain>
    </source>
</reference>
<keyword evidence="2 7" id="KW-0813">Transport</keyword>
<comment type="caution">
    <text evidence="9">The sequence shown here is derived from an EMBL/GenBank/DDBJ whole genome shotgun (WGS) entry which is preliminary data.</text>
</comment>